<evidence type="ECO:0000313" key="8">
    <source>
        <dbReference type="EnsemblPlants" id="PAC:32904282.CDS.1"/>
    </source>
</evidence>
<dbReference type="EMBL" id="ABEU02000022">
    <property type="protein sequence ID" value="PNR30530.1"/>
    <property type="molecule type" value="Genomic_DNA"/>
</dbReference>
<dbReference type="GO" id="GO:0005730">
    <property type="term" value="C:nucleolus"/>
    <property type="evidence" value="ECO:0000318"/>
    <property type="project" value="GO_Central"/>
</dbReference>
<feature type="compositionally biased region" description="Acidic residues" evidence="6">
    <location>
        <begin position="220"/>
        <end position="229"/>
    </location>
</feature>
<accession>A9RJ43</accession>
<dbReference type="STRING" id="3218.A9RJ43"/>
<dbReference type="Proteomes" id="UP000006727">
    <property type="component" value="Chromosome 22"/>
</dbReference>
<reference evidence="7 9" key="2">
    <citation type="journal article" date="2018" name="Plant J.">
        <title>The Physcomitrella patens chromosome-scale assembly reveals moss genome structure and evolution.</title>
        <authorList>
            <person name="Lang D."/>
            <person name="Ullrich K.K."/>
            <person name="Murat F."/>
            <person name="Fuchs J."/>
            <person name="Jenkins J."/>
            <person name="Haas F.B."/>
            <person name="Piednoel M."/>
            <person name="Gundlach H."/>
            <person name="Van Bel M."/>
            <person name="Meyberg R."/>
            <person name="Vives C."/>
            <person name="Morata J."/>
            <person name="Symeonidi A."/>
            <person name="Hiss M."/>
            <person name="Muchero W."/>
            <person name="Kamisugi Y."/>
            <person name="Saleh O."/>
            <person name="Blanc G."/>
            <person name="Decker E.L."/>
            <person name="van Gessel N."/>
            <person name="Grimwood J."/>
            <person name="Hayes R.D."/>
            <person name="Graham S.W."/>
            <person name="Gunter L.E."/>
            <person name="McDaniel S.F."/>
            <person name="Hoernstein S.N.W."/>
            <person name="Larsson A."/>
            <person name="Li F.W."/>
            <person name="Perroud P.F."/>
            <person name="Phillips J."/>
            <person name="Ranjan P."/>
            <person name="Rokshar D.S."/>
            <person name="Rothfels C.J."/>
            <person name="Schneider L."/>
            <person name="Shu S."/>
            <person name="Stevenson D.W."/>
            <person name="Thummler F."/>
            <person name="Tillich M."/>
            <person name="Villarreal Aguilar J.C."/>
            <person name="Widiez T."/>
            <person name="Wong G.K."/>
            <person name="Wymore A."/>
            <person name="Zhang Y."/>
            <person name="Zimmer A.D."/>
            <person name="Quatrano R.S."/>
            <person name="Mayer K.F.X."/>
            <person name="Goodstein D."/>
            <person name="Casacuberta J.M."/>
            <person name="Vandepoele K."/>
            <person name="Reski R."/>
            <person name="Cuming A.C."/>
            <person name="Tuskan G.A."/>
            <person name="Maumus F."/>
            <person name="Salse J."/>
            <person name="Schmutz J."/>
            <person name="Rensing S.A."/>
        </authorList>
    </citation>
    <scope>NUCLEOTIDE SEQUENCE [LARGE SCALE GENOMIC DNA]</scope>
    <source>
        <strain evidence="8 9">cv. Gransden 2004</strain>
    </source>
</reference>
<evidence type="ECO:0000256" key="3">
    <source>
        <dbReference type="ARBA" id="ARBA00022517"/>
    </source>
</evidence>
<feature type="region of interest" description="Disordered" evidence="6">
    <location>
        <begin position="88"/>
        <end position="163"/>
    </location>
</feature>
<comment type="subcellular location">
    <subcellularLocation>
        <location evidence="5">Nucleus</location>
        <location evidence="5">Nucleolus</location>
    </subcellularLocation>
    <subcellularLocation>
        <location evidence="5">Nucleus</location>
        <location evidence="5">Nucleoplasm</location>
    </subcellularLocation>
</comment>
<dbReference type="PANTHER" id="PTHR14211:SF7">
    <property type="entry name" value="RIBOSOME BIOGENESIS PROTEIN NOP53"/>
    <property type="match status" value="1"/>
</dbReference>
<reference evidence="7 9" key="1">
    <citation type="journal article" date="2008" name="Science">
        <title>The Physcomitrella genome reveals evolutionary insights into the conquest of land by plants.</title>
        <authorList>
            <person name="Rensing S."/>
            <person name="Lang D."/>
            <person name="Zimmer A."/>
            <person name="Terry A."/>
            <person name="Salamov A."/>
            <person name="Shapiro H."/>
            <person name="Nishiyama T."/>
            <person name="Perroud P.-F."/>
            <person name="Lindquist E."/>
            <person name="Kamisugi Y."/>
            <person name="Tanahashi T."/>
            <person name="Sakakibara K."/>
            <person name="Fujita T."/>
            <person name="Oishi K."/>
            <person name="Shin-I T."/>
            <person name="Kuroki Y."/>
            <person name="Toyoda A."/>
            <person name="Suzuki Y."/>
            <person name="Hashimoto A."/>
            <person name="Yamaguchi K."/>
            <person name="Sugano A."/>
            <person name="Kohara Y."/>
            <person name="Fujiyama A."/>
            <person name="Anterola A."/>
            <person name="Aoki S."/>
            <person name="Ashton N."/>
            <person name="Barbazuk W.B."/>
            <person name="Barker E."/>
            <person name="Bennetzen J."/>
            <person name="Bezanilla M."/>
            <person name="Blankenship R."/>
            <person name="Cho S.H."/>
            <person name="Dutcher S."/>
            <person name="Estelle M."/>
            <person name="Fawcett J.A."/>
            <person name="Gundlach H."/>
            <person name="Hanada K."/>
            <person name="Heyl A."/>
            <person name="Hicks K.A."/>
            <person name="Hugh J."/>
            <person name="Lohr M."/>
            <person name="Mayer K."/>
            <person name="Melkozernov A."/>
            <person name="Murata T."/>
            <person name="Nelson D."/>
            <person name="Pils B."/>
            <person name="Prigge M."/>
            <person name="Reiss B."/>
            <person name="Renner T."/>
            <person name="Rombauts S."/>
            <person name="Rushton P."/>
            <person name="Sanderfoot A."/>
            <person name="Schween G."/>
            <person name="Shiu S.-H."/>
            <person name="Stueber K."/>
            <person name="Theodoulou F.L."/>
            <person name="Tu H."/>
            <person name="Van de Peer Y."/>
            <person name="Verrier P.J."/>
            <person name="Waters E."/>
            <person name="Wood A."/>
            <person name="Yang L."/>
            <person name="Cove D."/>
            <person name="Cuming A."/>
            <person name="Hasebe M."/>
            <person name="Lucas S."/>
            <person name="Mishler D.B."/>
            <person name="Reski R."/>
            <person name="Grigoriev I."/>
            <person name="Quatrano R.S."/>
            <person name="Boore J.L."/>
        </authorList>
    </citation>
    <scope>NUCLEOTIDE SEQUENCE [LARGE SCALE GENOMIC DNA]</scope>
    <source>
        <strain evidence="8 9">cv. Gransden 2004</strain>
    </source>
</reference>
<dbReference type="PANTHER" id="PTHR14211">
    <property type="entry name" value="GLIOMA SUPPRESSOR CANDIDATE REGION GENE 2"/>
    <property type="match status" value="1"/>
</dbReference>
<dbReference type="GO" id="GO:0008097">
    <property type="term" value="F:5S rRNA binding"/>
    <property type="evidence" value="ECO:0000318"/>
    <property type="project" value="GO_Central"/>
</dbReference>
<keyword evidence="3 5" id="KW-0690">Ribosome biogenesis</keyword>
<dbReference type="EnsemblPlants" id="Pp3c22_7700V3.2">
    <property type="protein sequence ID" value="PAC:32904283.CDS.1"/>
    <property type="gene ID" value="Pp3c22_7700"/>
</dbReference>
<feature type="compositionally biased region" description="Basic and acidic residues" evidence="6">
    <location>
        <begin position="286"/>
        <end position="298"/>
    </location>
</feature>
<feature type="region of interest" description="Disordered" evidence="6">
    <location>
        <begin position="286"/>
        <end position="324"/>
    </location>
</feature>
<dbReference type="KEGG" id="ppp:112275309"/>
<dbReference type="OMA" id="TEKWTHK"/>
<dbReference type="Gramene" id="Pp3c22_7700V3.1">
    <property type="protein sequence ID" value="PAC:32904282.CDS.1"/>
    <property type="gene ID" value="Pp3c22_7700"/>
</dbReference>
<dbReference type="Gramene" id="Pp3c22_7700V3.2">
    <property type="protein sequence ID" value="PAC:32904283.CDS.1"/>
    <property type="gene ID" value="Pp3c22_7700"/>
</dbReference>
<proteinExistence type="inferred from homology"/>
<dbReference type="eggNOG" id="KOG2823">
    <property type="taxonomic scope" value="Eukaryota"/>
</dbReference>
<feature type="region of interest" description="Disordered" evidence="6">
    <location>
        <begin position="1"/>
        <end position="20"/>
    </location>
</feature>
<evidence type="ECO:0000313" key="9">
    <source>
        <dbReference type="Proteomes" id="UP000006727"/>
    </source>
</evidence>
<dbReference type="InterPro" id="IPR011687">
    <property type="entry name" value="Nop53/GLTSCR2"/>
</dbReference>
<gene>
    <name evidence="8" type="primary">LOC112275309</name>
    <name evidence="7" type="ORF">PHYPA_026846</name>
</gene>
<dbReference type="PIRSF" id="PIRSF017302">
    <property type="entry name" value="Gltscr2"/>
    <property type="match status" value="1"/>
</dbReference>
<evidence type="ECO:0000256" key="2">
    <source>
        <dbReference type="ARBA" id="ARBA00018339"/>
    </source>
</evidence>
<dbReference type="PaxDb" id="3218-PP1S12_208V6.1"/>
<dbReference type="OrthoDB" id="5072at2759"/>
<organism evidence="7">
    <name type="scientific">Physcomitrium patens</name>
    <name type="common">Spreading-leaved earth moss</name>
    <name type="synonym">Physcomitrella patens</name>
    <dbReference type="NCBI Taxonomy" id="3218"/>
    <lineage>
        <taxon>Eukaryota</taxon>
        <taxon>Viridiplantae</taxon>
        <taxon>Streptophyta</taxon>
        <taxon>Embryophyta</taxon>
        <taxon>Bryophyta</taxon>
        <taxon>Bryophytina</taxon>
        <taxon>Bryopsida</taxon>
        <taxon>Funariidae</taxon>
        <taxon>Funariales</taxon>
        <taxon>Funariaceae</taxon>
        <taxon>Physcomitrium</taxon>
    </lineage>
</organism>
<evidence type="ECO:0000256" key="4">
    <source>
        <dbReference type="ARBA" id="ARBA00023242"/>
    </source>
</evidence>
<dbReference type="AlphaFoldDB" id="A9RJ43"/>
<evidence type="ECO:0000313" key="7">
    <source>
        <dbReference type="EMBL" id="PNR30530.1"/>
    </source>
</evidence>
<evidence type="ECO:0000256" key="5">
    <source>
        <dbReference type="PIRNR" id="PIRNR017302"/>
    </source>
</evidence>
<protein>
    <recommendedName>
        <fullName evidence="2 5">Ribosome biogenesis protein NOP53</fullName>
    </recommendedName>
</protein>
<keyword evidence="4 5" id="KW-0539">Nucleus</keyword>
<sequence length="411" mass="46692">MGKKSKSKTSRKGKREWRKNISTEDVDAFVEQTALVERSGGALEEVPSEELFFVDTSKDIKVARKVDKHRAKVLHADSILESNSLIPVLKEPGHTNKKRKDRDHAKPMAKATVKPPEVKVAPQKENGLSILDPWSGGDDVGRKARKVQKETVSAPPVEVDMPGCSYNPSFVDHQEALGVAVADEMKKVILKELEPAPVPKHVPDHGLTEEDMFFLDVAKEDDDEEEDARSDDGAVVTQPKGKKFKKLTRADINRKARRKEVLKADAERIRIQKLKRDIQKLPEITESIKEEDQEQESRRIRRKVSREEKRALGPARLGRHKFKPEPKQVLLSSEVSGSLRKLKAYPVLIRDRFKSLQRRGVLEPRVPVARKEKKKWVEIKQGTRGDKEREMHYATLAEKEARKQGLAVLPL</sequence>
<comment type="similarity">
    <text evidence="1 5">Belongs to the NOP53 family.</text>
</comment>
<name>A9RJ43_PHYPA</name>
<dbReference type="GO" id="GO:0000027">
    <property type="term" value="P:ribosomal large subunit assembly"/>
    <property type="evidence" value="ECO:0000318"/>
    <property type="project" value="GO_Central"/>
</dbReference>
<dbReference type="FunCoup" id="A9RJ43">
    <property type="interactions" value="3338"/>
</dbReference>
<dbReference type="Pfam" id="PF07767">
    <property type="entry name" value="Nop53"/>
    <property type="match status" value="1"/>
</dbReference>
<dbReference type="RefSeq" id="XP_024361330.1">
    <property type="nucleotide sequence ID" value="XM_024505562.2"/>
</dbReference>
<feature type="compositionally biased region" description="Basic residues" evidence="6">
    <location>
        <begin position="1"/>
        <end position="17"/>
    </location>
</feature>
<keyword evidence="9" id="KW-1185">Reference proteome</keyword>
<dbReference type="GO" id="GO:0005654">
    <property type="term" value="C:nucleoplasm"/>
    <property type="evidence" value="ECO:0007669"/>
    <property type="project" value="UniProtKB-SubCell"/>
</dbReference>
<evidence type="ECO:0000256" key="1">
    <source>
        <dbReference type="ARBA" id="ARBA00008838"/>
    </source>
</evidence>
<dbReference type="GO" id="GO:0006364">
    <property type="term" value="P:rRNA processing"/>
    <property type="evidence" value="ECO:0000318"/>
    <property type="project" value="GO_Central"/>
</dbReference>
<evidence type="ECO:0000256" key="6">
    <source>
        <dbReference type="SAM" id="MobiDB-lite"/>
    </source>
</evidence>
<comment type="function">
    <text evidence="5">May play a role in ribosome biogenesis.</text>
</comment>
<dbReference type="GeneID" id="112275309"/>
<reference evidence="8" key="3">
    <citation type="submission" date="2020-12" db="UniProtKB">
        <authorList>
            <consortium name="EnsemblPlants"/>
        </authorList>
    </citation>
    <scope>IDENTIFICATION</scope>
</reference>
<dbReference type="EnsemblPlants" id="Pp3c22_7700V3.1">
    <property type="protein sequence ID" value="PAC:32904282.CDS.1"/>
    <property type="gene ID" value="Pp3c22_7700"/>
</dbReference>
<feature type="region of interest" description="Disordered" evidence="6">
    <location>
        <begin position="220"/>
        <end position="241"/>
    </location>
</feature>